<dbReference type="Pfam" id="PF20054">
    <property type="entry name" value="Tc-38"/>
    <property type="match status" value="1"/>
</dbReference>
<reference evidence="2 3" key="1">
    <citation type="journal article" date="2021" name="MBio">
        <title>A New Model Trypanosomatid, Novymonas esmeraldas: Genomic Perception of Its 'Candidatus Pandoraea novymonadis' Endosymbiont.</title>
        <authorList>
            <person name="Zakharova A."/>
            <person name="Saura A."/>
            <person name="Butenko A."/>
            <person name="Podesvova L."/>
            <person name="Warmusova S."/>
            <person name="Kostygov A.Y."/>
            <person name="Nenarokova A."/>
            <person name="Lukes J."/>
            <person name="Opperdoes F.R."/>
            <person name="Yurchenko V."/>
        </authorList>
    </citation>
    <scope>NUCLEOTIDE SEQUENCE [LARGE SCALE GENOMIC DNA]</scope>
    <source>
        <strain evidence="2 3">E262AT.01</strain>
    </source>
</reference>
<name>A0AAW0EYY7_9TRYP</name>
<dbReference type="InterPro" id="IPR045399">
    <property type="entry name" value="Tc-38"/>
</dbReference>
<dbReference type="EMBL" id="JAECZO010000141">
    <property type="protein sequence ID" value="KAK7198290.1"/>
    <property type="molecule type" value="Genomic_DNA"/>
</dbReference>
<evidence type="ECO:0000259" key="1">
    <source>
        <dbReference type="Pfam" id="PF20054"/>
    </source>
</evidence>
<comment type="caution">
    <text evidence="2">The sequence shown here is derived from an EMBL/GenBank/DDBJ whole genome shotgun (WGS) entry which is preliminary data.</text>
</comment>
<keyword evidence="3" id="KW-1185">Reference proteome</keyword>
<evidence type="ECO:0000313" key="3">
    <source>
        <dbReference type="Proteomes" id="UP001430356"/>
    </source>
</evidence>
<feature type="domain" description="Trypanosoma Tc-38 (p38) protein" evidence="1">
    <location>
        <begin position="153"/>
        <end position="228"/>
    </location>
</feature>
<accession>A0AAW0EYY7</accession>
<sequence length="350" mass="38733">MRASRGFWAAAAQHWQDGPHESEVAPLCETPLWMHAPTSGASRTLSGHTFSVDHHHFLCAVARARNWTSRVWVPAPLASLLCLPLVENTYLPLRLEGGCGSSLVYHASQFVLPLRVMWERWDAHVRGVDAAEQRRVASLLASRVPPDTLPLSTNGERFDSVTEEMMLRWGSTAGAASSYWATAAEASWVYGARFSTAFLADPANGVVCRANSICRPVTYYNVRGTVDPSRFTPQTCRRYDPVNYHGAFYRPAVAVRMKMMALRHDYLGEPQWITPHRAALLGRVVLERAGAVAFRYGNLLRLINVGATCLAPLPPAPAPRRLADSDAVEMYEQRYEAPLLLLPMSSPPPG</sequence>
<dbReference type="Proteomes" id="UP001430356">
    <property type="component" value="Unassembled WGS sequence"/>
</dbReference>
<organism evidence="2 3">
    <name type="scientific">Novymonas esmeraldas</name>
    <dbReference type="NCBI Taxonomy" id="1808958"/>
    <lineage>
        <taxon>Eukaryota</taxon>
        <taxon>Discoba</taxon>
        <taxon>Euglenozoa</taxon>
        <taxon>Kinetoplastea</taxon>
        <taxon>Metakinetoplastina</taxon>
        <taxon>Trypanosomatida</taxon>
        <taxon>Trypanosomatidae</taxon>
        <taxon>Novymonas</taxon>
    </lineage>
</organism>
<evidence type="ECO:0000313" key="2">
    <source>
        <dbReference type="EMBL" id="KAK7198290.1"/>
    </source>
</evidence>
<protein>
    <recommendedName>
        <fullName evidence="1">Trypanosoma Tc-38 (p38) protein domain-containing protein</fullName>
    </recommendedName>
</protein>
<gene>
    <name evidence="2" type="ORF">NESM_000786500</name>
</gene>
<proteinExistence type="predicted"/>
<dbReference type="AlphaFoldDB" id="A0AAW0EYY7"/>